<dbReference type="CDD" id="cd01949">
    <property type="entry name" value="GGDEF"/>
    <property type="match status" value="1"/>
</dbReference>
<keyword evidence="6" id="KW-1185">Reference proteome</keyword>
<dbReference type="Gene3D" id="3.30.450.20">
    <property type="entry name" value="PAS domain"/>
    <property type="match status" value="1"/>
</dbReference>
<dbReference type="PANTHER" id="PTHR45138">
    <property type="entry name" value="REGULATORY COMPONENTS OF SENSORY TRANSDUCTION SYSTEM"/>
    <property type="match status" value="1"/>
</dbReference>
<comment type="catalytic activity">
    <reaction evidence="2">
        <text>2 GTP = 3',3'-c-di-GMP + 2 diphosphate</text>
        <dbReference type="Rhea" id="RHEA:24898"/>
        <dbReference type="ChEBI" id="CHEBI:33019"/>
        <dbReference type="ChEBI" id="CHEBI:37565"/>
        <dbReference type="ChEBI" id="CHEBI:58805"/>
        <dbReference type="EC" id="2.7.7.65"/>
    </reaction>
</comment>
<sequence length="255" mass="29066">MLGYTQDEALALNVKDWDAQLPADRLVDIMHSFKEHPRSFETKHRRKDGSLFDAEVNVRWISGKYGAYFYASSRDISERKSLEAKLTYMATFDSLTTLLVRREFFSRCEDELERFRRHPSVPLAFAMLDLDDFKAVNDQYGHNMGDQVLRSVSSIIKSALRKNDFAGRLGGEEFAIMLVGASAEAAQHCLKRIHTELCNRSIEYNGCSVVCSTSIGITDIVQSDDDIEKVMERADKALYLAKSMGKSRSEIYELY</sequence>
<dbReference type="InterPro" id="IPR000014">
    <property type="entry name" value="PAS"/>
</dbReference>
<dbReference type="InterPro" id="IPR000700">
    <property type="entry name" value="PAS-assoc_C"/>
</dbReference>
<name>A0ABR5W718_9VIBR</name>
<dbReference type="PANTHER" id="PTHR45138:SF9">
    <property type="entry name" value="DIGUANYLATE CYCLASE DGCM-RELATED"/>
    <property type="match status" value="1"/>
</dbReference>
<dbReference type="SMART" id="SM00267">
    <property type="entry name" value="GGDEF"/>
    <property type="match status" value="1"/>
</dbReference>
<evidence type="ECO:0000256" key="1">
    <source>
        <dbReference type="ARBA" id="ARBA00012528"/>
    </source>
</evidence>
<feature type="domain" description="PAC" evidence="3">
    <location>
        <begin position="38"/>
        <end position="88"/>
    </location>
</feature>
<dbReference type="NCBIfam" id="TIGR00229">
    <property type="entry name" value="sensory_box"/>
    <property type="match status" value="1"/>
</dbReference>
<dbReference type="EC" id="2.7.7.65" evidence="1"/>
<dbReference type="SUPFAM" id="SSF55785">
    <property type="entry name" value="PYP-like sensor domain (PAS domain)"/>
    <property type="match status" value="1"/>
</dbReference>
<dbReference type="InterPro" id="IPR029787">
    <property type="entry name" value="Nucleotide_cyclase"/>
</dbReference>
<dbReference type="EMBL" id="LOBP01000112">
    <property type="protein sequence ID" value="KYN88657.1"/>
    <property type="molecule type" value="Genomic_DNA"/>
</dbReference>
<protein>
    <recommendedName>
        <fullName evidence="1">diguanylate cyclase</fullName>
        <ecNumber evidence="1">2.7.7.65</ecNumber>
    </recommendedName>
</protein>
<evidence type="ECO:0000259" key="4">
    <source>
        <dbReference type="PROSITE" id="PS50887"/>
    </source>
</evidence>
<dbReference type="NCBIfam" id="TIGR00254">
    <property type="entry name" value="GGDEF"/>
    <property type="match status" value="1"/>
</dbReference>
<evidence type="ECO:0000259" key="3">
    <source>
        <dbReference type="PROSITE" id="PS50113"/>
    </source>
</evidence>
<dbReference type="InterPro" id="IPR000160">
    <property type="entry name" value="GGDEF_dom"/>
</dbReference>
<dbReference type="PROSITE" id="PS50887">
    <property type="entry name" value="GGDEF"/>
    <property type="match status" value="1"/>
</dbReference>
<evidence type="ECO:0000313" key="5">
    <source>
        <dbReference type="EMBL" id="KYN88657.1"/>
    </source>
</evidence>
<reference evidence="5 6" key="1">
    <citation type="submission" date="2015-12" db="EMBL/GenBank/DDBJ databases">
        <authorList>
            <person name="Tarr C.L."/>
            <person name="Gladney L.M."/>
        </authorList>
    </citation>
    <scope>NUCLEOTIDE SEQUENCE [LARGE SCALE GENOMIC DNA]</scope>
    <source>
        <strain evidence="5 6">1048-83</strain>
    </source>
</reference>
<dbReference type="PROSITE" id="PS50113">
    <property type="entry name" value="PAC"/>
    <property type="match status" value="1"/>
</dbReference>
<dbReference type="Gene3D" id="3.30.70.270">
    <property type="match status" value="1"/>
</dbReference>
<dbReference type="SUPFAM" id="SSF55073">
    <property type="entry name" value="Nucleotide cyclase"/>
    <property type="match status" value="1"/>
</dbReference>
<comment type="caution">
    <text evidence="5">The sequence shown here is derived from an EMBL/GenBank/DDBJ whole genome shotgun (WGS) entry which is preliminary data.</text>
</comment>
<organism evidence="5 6">
    <name type="scientific">Vibrio cidicii</name>
    <dbReference type="NCBI Taxonomy" id="1763883"/>
    <lineage>
        <taxon>Bacteria</taxon>
        <taxon>Pseudomonadati</taxon>
        <taxon>Pseudomonadota</taxon>
        <taxon>Gammaproteobacteria</taxon>
        <taxon>Vibrionales</taxon>
        <taxon>Vibrionaceae</taxon>
        <taxon>Vibrio</taxon>
    </lineage>
</organism>
<evidence type="ECO:0000313" key="6">
    <source>
        <dbReference type="Proteomes" id="UP000075609"/>
    </source>
</evidence>
<dbReference type="Pfam" id="PF00990">
    <property type="entry name" value="GGDEF"/>
    <property type="match status" value="1"/>
</dbReference>
<proteinExistence type="predicted"/>
<accession>A0ABR5W718</accession>
<dbReference type="InterPro" id="IPR035965">
    <property type="entry name" value="PAS-like_dom_sf"/>
</dbReference>
<feature type="domain" description="GGDEF" evidence="4">
    <location>
        <begin position="121"/>
        <end position="254"/>
    </location>
</feature>
<gene>
    <name evidence="5" type="ORF">ATY35_02160</name>
</gene>
<dbReference type="Proteomes" id="UP000075609">
    <property type="component" value="Unassembled WGS sequence"/>
</dbReference>
<dbReference type="InterPro" id="IPR050469">
    <property type="entry name" value="Diguanylate_Cyclase"/>
</dbReference>
<evidence type="ECO:0000256" key="2">
    <source>
        <dbReference type="ARBA" id="ARBA00034247"/>
    </source>
</evidence>
<dbReference type="InterPro" id="IPR043128">
    <property type="entry name" value="Rev_trsase/Diguanyl_cyclase"/>
</dbReference>